<dbReference type="PANTHER" id="PTHR43477">
    <property type="entry name" value="DIHYDROANTICAPSIN 7-DEHYDROGENASE"/>
    <property type="match status" value="1"/>
</dbReference>
<dbReference type="Proteomes" id="UP000603463">
    <property type="component" value="Unassembled WGS sequence"/>
</dbReference>
<comment type="caution">
    <text evidence="4">The sequence shown here is derived from an EMBL/GenBank/DDBJ whole genome shotgun (WGS) entry which is preliminary data.</text>
</comment>
<evidence type="ECO:0000313" key="4">
    <source>
        <dbReference type="EMBL" id="NKT78065.1"/>
    </source>
</evidence>
<dbReference type="InterPro" id="IPR036291">
    <property type="entry name" value="NAD(P)-bd_dom_sf"/>
</dbReference>
<evidence type="ECO:0000256" key="3">
    <source>
        <dbReference type="SAM" id="MobiDB-lite"/>
    </source>
</evidence>
<dbReference type="SUPFAM" id="SSF51735">
    <property type="entry name" value="NAD(P)-binding Rossmann-fold domains"/>
    <property type="match status" value="1"/>
</dbReference>
<dbReference type="InterPro" id="IPR002347">
    <property type="entry name" value="SDR_fam"/>
</dbReference>
<dbReference type="CDD" id="cd05233">
    <property type="entry name" value="SDR_c"/>
    <property type="match status" value="1"/>
</dbReference>
<evidence type="ECO:0000256" key="2">
    <source>
        <dbReference type="ARBA" id="ARBA00023002"/>
    </source>
</evidence>
<dbReference type="EMBL" id="WVBC01000028">
    <property type="protein sequence ID" value="NKT78065.1"/>
    <property type="molecule type" value="Genomic_DNA"/>
</dbReference>
<proteinExistence type="inferred from homology"/>
<evidence type="ECO:0000256" key="1">
    <source>
        <dbReference type="ARBA" id="ARBA00006484"/>
    </source>
</evidence>
<evidence type="ECO:0000313" key="5">
    <source>
        <dbReference type="Proteomes" id="UP000603463"/>
    </source>
</evidence>
<sequence>MAGKAPTHSAIRRRSWPSGRAPARESRRNRVVRRHPASTVVPAGVQPGPLLAGKRAIVTGGAHGIGAAIARSFAAHGAQVLVADIDADAARGLEFDPAAGGAIEVLAYDVLDAAVPARIVEFAPDVLVNNAGHFLRPPRPFAETEPAFWAEIGGINLDHVLRLTHAVLPGMAERGRGGSIINLTTVEAHRAIPGHSVYAAYKAAVTQFSRSLAVEVGHLGVRVNAIAPDLIESVQVPYSEWLSEEEWTKWPTWAPLGGPGQPDDVAGSALFLASDLGRYTTGTTVHVDGGTFAAGGWFPKPEGGWTNRPRNP</sequence>
<accession>A0A9Q4ZK65</accession>
<dbReference type="FunFam" id="3.40.50.720:FF:000084">
    <property type="entry name" value="Short-chain dehydrogenase reductase"/>
    <property type="match status" value="1"/>
</dbReference>
<dbReference type="PRINTS" id="PR00080">
    <property type="entry name" value="SDRFAMILY"/>
</dbReference>
<dbReference type="PANTHER" id="PTHR43477:SF1">
    <property type="entry name" value="DIHYDROANTICAPSIN 7-DEHYDROGENASE"/>
    <property type="match status" value="1"/>
</dbReference>
<dbReference type="AlphaFoldDB" id="A0A9Q4ZK65"/>
<feature type="region of interest" description="Disordered" evidence="3">
    <location>
        <begin position="1"/>
        <end position="38"/>
    </location>
</feature>
<organism evidence="4 5">
    <name type="scientific">Rhodococcus hoagii</name>
    <name type="common">Corynebacterium equii</name>
    <dbReference type="NCBI Taxonomy" id="43767"/>
    <lineage>
        <taxon>Bacteria</taxon>
        <taxon>Bacillati</taxon>
        <taxon>Actinomycetota</taxon>
        <taxon>Actinomycetes</taxon>
        <taxon>Mycobacteriales</taxon>
        <taxon>Nocardiaceae</taxon>
        <taxon>Prescottella</taxon>
    </lineage>
</organism>
<keyword evidence="2" id="KW-0560">Oxidoreductase</keyword>
<dbReference type="InterPro" id="IPR051122">
    <property type="entry name" value="SDR_DHRS6-like"/>
</dbReference>
<protein>
    <submittedName>
        <fullName evidence="4">SDR family oxidoreductase</fullName>
    </submittedName>
</protein>
<gene>
    <name evidence="4" type="ORF">GS882_08090</name>
</gene>
<comment type="similarity">
    <text evidence="1">Belongs to the short-chain dehydrogenases/reductases (SDR) family.</text>
</comment>
<dbReference type="Pfam" id="PF13561">
    <property type="entry name" value="adh_short_C2"/>
    <property type="match status" value="1"/>
</dbReference>
<dbReference type="GO" id="GO:0016491">
    <property type="term" value="F:oxidoreductase activity"/>
    <property type="evidence" value="ECO:0007669"/>
    <property type="project" value="UniProtKB-KW"/>
</dbReference>
<name>A0A9Q4ZK65_RHOHA</name>
<reference evidence="4" key="1">
    <citation type="journal article" date="2020" name="Environ. Microbiol.">
        <title>The novel and transferable erm(51) gene confers Macrolides, Lincosamides, and Streptogramins B (MLSB) resistance to clonal Rhodococcus equi in the environment.</title>
        <authorList>
            <person name="Huber L."/>
            <person name="Giguere S."/>
            <person name="Slovis N.M."/>
            <person name="Alvarez-Narvaez S."/>
            <person name="Hart K.A."/>
            <person name="Greiter M."/>
            <person name="Morris E.R.A."/>
            <person name="Cohen N.D."/>
        </authorList>
    </citation>
    <scope>NUCLEOTIDE SEQUENCE</scope>
    <source>
        <strain evidence="4">Lh_116_1</strain>
    </source>
</reference>
<dbReference type="Gene3D" id="3.40.50.720">
    <property type="entry name" value="NAD(P)-binding Rossmann-like Domain"/>
    <property type="match status" value="1"/>
</dbReference>
<dbReference type="PRINTS" id="PR00081">
    <property type="entry name" value="GDHRDH"/>
</dbReference>